<evidence type="ECO:0000313" key="2">
    <source>
        <dbReference type="Proteomes" id="UP000002648"/>
    </source>
</evidence>
<gene>
    <name evidence="1" type="ORF">ME9_00911</name>
</gene>
<name>A0A9P2W2R1_BARTA</name>
<reference evidence="1 2" key="1">
    <citation type="submission" date="2012-03" db="EMBL/GenBank/DDBJ databases">
        <title>The Genome Sequence of Bartonella taylorii 8TBB.</title>
        <authorList>
            <consortium name="The Broad Institute Genome Sequencing Platform"/>
            <consortium name="The Broad Institute Genome Sequencing Center for Infectious Disease"/>
            <person name="Feldgarden M."/>
            <person name="Kirby J."/>
            <person name="Kosoy M."/>
            <person name="Birtles R."/>
            <person name="Probert W.S."/>
            <person name="Chiaraviglio L."/>
            <person name="Young S.K."/>
            <person name="Zeng Q."/>
            <person name="Gargeya S."/>
            <person name="Fitzgerald M."/>
            <person name="Haas B."/>
            <person name="Abouelleil A."/>
            <person name="Alvarado L."/>
            <person name="Arachchi H.M."/>
            <person name="Berlin A."/>
            <person name="Chapman S.B."/>
            <person name="Gearin G."/>
            <person name="Goldberg J."/>
            <person name="Griggs A."/>
            <person name="Gujja S."/>
            <person name="Hansen M."/>
            <person name="Heiman D."/>
            <person name="Howarth C."/>
            <person name="Larimer J."/>
            <person name="Lui A."/>
            <person name="MacDonald P.J.P."/>
            <person name="McCowen C."/>
            <person name="Montmayeur A."/>
            <person name="Murphy C."/>
            <person name="Neiman D."/>
            <person name="Pearson M."/>
            <person name="Priest M."/>
            <person name="Roberts A."/>
            <person name="Saif S."/>
            <person name="Shea T."/>
            <person name="Sisk P."/>
            <person name="Stolte C."/>
            <person name="Sykes S."/>
            <person name="Wortman J."/>
            <person name="Nusbaum C."/>
            <person name="Birren B."/>
        </authorList>
    </citation>
    <scope>NUCLEOTIDE SEQUENCE [LARGE SCALE GENOMIC DNA]</scope>
    <source>
        <strain evidence="1 2">8TBB</strain>
    </source>
</reference>
<keyword evidence="2" id="KW-1185">Reference proteome</keyword>
<dbReference type="AlphaFoldDB" id="A0A9P2W2R1"/>
<organism evidence="1 2">
    <name type="scientific">Bartonella taylorii 8TBB</name>
    <dbReference type="NCBI Taxonomy" id="1094560"/>
    <lineage>
        <taxon>Bacteria</taxon>
        <taxon>Pseudomonadati</taxon>
        <taxon>Pseudomonadota</taxon>
        <taxon>Alphaproteobacteria</taxon>
        <taxon>Hyphomicrobiales</taxon>
        <taxon>Bartonellaceae</taxon>
        <taxon>Bartonella</taxon>
    </lineage>
</organism>
<proteinExistence type="predicted"/>
<protein>
    <submittedName>
        <fullName evidence="1">Uncharacterized protein</fullName>
    </submittedName>
</protein>
<sequence>MHEKIAHYQQRLQKIQTDGLNTTMHHQLLDELRKETMELAATLAAEIALQEGKDSPIIAMAKSFQRPYYVKKYKCPEERNDLAFLIYKKIPHSRKENLT</sequence>
<accession>A0A9P2W2R1</accession>
<evidence type="ECO:0000313" key="1">
    <source>
        <dbReference type="EMBL" id="EJF94598.1"/>
    </source>
</evidence>
<dbReference type="EMBL" id="AIMD01000033">
    <property type="protein sequence ID" value="EJF94598.1"/>
    <property type="molecule type" value="Genomic_DNA"/>
</dbReference>
<comment type="caution">
    <text evidence="1">The sequence shown here is derived from an EMBL/GenBank/DDBJ whole genome shotgun (WGS) entry which is preliminary data.</text>
</comment>
<dbReference type="Proteomes" id="UP000002648">
    <property type="component" value="Unassembled WGS sequence"/>
</dbReference>